<evidence type="ECO:0000313" key="2">
    <source>
        <dbReference type="Proteomes" id="UP000053776"/>
    </source>
</evidence>
<dbReference type="EMBL" id="KQ235146">
    <property type="protein sequence ID" value="KMZ89705.1"/>
    <property type="molecule type" value="Genomic_DNA"/>
</dbReference>
<sequence>MNAIIPCESEKSRDELTSITTEVHKPDSPIKIDTNAVLGTMFTPLGKWFRPRHLIDTVGSNNIGKKAEYELFHNGPENENISFDQTKYNVAYSPV</sequence>
<accession>A0A0J9T2R3</accession>
<protein>
    <submittedName>
        <fullName evidence="1">Uncharacterized protein</fullName>
    </submittedName>
</protein>
<name>A0A0J9T2R3_PLAVI</name>
<dbReference type="Proteomes" id="UP000053776">
    <property type="component" value="Unassembled WGS sequence"/>
</dbReference>
<organism evidence="1 2">
    <name type="scientific">Plasmodium vivax Mauritania I</name>
    <dbReference type="NCBI Taxonomy" id="1035515"/>
    <lineage>
        <taxon>Eukaryota</taxon>
        <taxon>Sar</taxon>
        <taxon>Alveolata</taxon>
        <taxon>Apicomplexa</taxon>
        <taxon>Aconoidasida</taxon>
        <taxon>Haemosporida</taxon>
        <taxon>Plasmodiidae</taxon>
        <taxon>Plasmodium</taxon>
        <taxon>Plasmodium (Plasmodium)</taxon>
    </lineage>
</organism>
<proteinExistence type="predicted"/>
<reference evidence="1 2" key="1">
    <citation type="submission" date="2011-08" db="EMBL/GenBank/DDBJ databases">
        <title>The Genome Sequence of Plasmodium vivax Mauritania I.</title>
        <authorList>
            <consortium name="The Broad Institute Genome Sequencing Platform"/>
            <consortium name="The Broad Institute Genome Sequencing Center for Infectious Disease"/>
            <person name="Neafsey D."/>
            <person name="Carlton J."/>
            <person name="Barnwell J."/>
            <person name="Collins W."/>
            <person name="Escalante A."/>
            <person name="Mullikin J."/>
            <person name="Saul A."/>
            <person name="Guigo R."/>
            <person name="Camara F."/>
            <person name="Young S.K."/>
            <person name="Zeng Q."/>
            <person name="Gargeya S."/>
            <person name="Fitzgerald M."/>
            <person name="Haas B."/>
            <person name="Abouelleil A."/>
            <person name="Alvarado L."/>
            <person name="Arachchi H.M."/>
            <person name="Berlin A."/>
            <person name="Brown A."/>
            <person name="Chapman S.B."/>
            <person name="Chen Z."/>
            <person name="Dunbar C."/>
            <person name="Freedman E."/>
            <person name="Gearin G."/>
            <person name="Gellesch M."/>
            <person name="Goldberg J."/>
            <person name="Griggs A."/>
            <person name="Gujja S."/>
            <person name="Heiman D."/>
            <person name="Howarth C."/>
            <person name="Larson L."/>
            <person name="Lui A."/>
            <person name="MacDonald P.J.P."/>
            <person name="Montmayeur A."/>
            <person name="Murphy C."/>
            <person name="Neiman D."/>
            <person name="Pearson M."/>
            <person name="Priest M."/>
            <person name="Roberts A."/>
            <person name="Saif S."/>
            <person name="Shea T."/>
            <person name="Shenoy N."/>
            <person name="Sisk P."/>
            <person name="Stolte C."/>
            <person name="Sykes S."/>
            <person name="Wortman J."/>
            <person name="Nusbaum C."/>
            <person name="Birren B."/>
        </authorList>
    </citation>
    <scope>NUCLEOTIDE SEQUENCE [LARGE SCALE GENOMIC DNA]</scope>
    <source>
        <strain evidence="1 2">Mauritania I</strain>
    </source>
</reference>
<gene>
    <name evidence="1" type="ORF">PVMG_04535</name>
</gene>
<dbReference type="AlphaFoldDB" id="A0A0J9T2R3"/>
<evidence type="ECO:0000313" key="1">
    <source>
        <dbReference type="EMBL" id="KMZ89705.1"/>
    </source>
</evidence>